<evidence type="ECO:0000256" key="3">
    <source>
        <dbReference type="ARBA" id="ARBA00023163"/>
    </source>
</evidence>
<keyword evidence="1" id="KW-0805">Transcription regulation</keyword>
<proteinExistence type="predicted"/>
<dbReference type="PANTHER" id="PTHR46797">
    <property type="entry name" value="HTH-TYPE TRANSCRIPTIONAL REGULATOR"/>
    <property type="match status" value="1"/>
</dbReference>
<evidence type="ECO:0000313" key="7">
    <source>
        <dbReference type="Proteomes" id="UP000681075"/>
    </source>
</evidence>
<dbReference type="RefSeq" id="WP_420242436.1">
    <property type="nucleotide sequence ID" value="NZ_BOPV01000001.1"/>
</dbReference>
<dbReference type="CDD" id="cd00093">
    <property type="entry name" value="HTH_XRE"/>
    <property type="match status" value="1"/>
</dbReference>
<dbReference type="GO" id="GO:0003700">
    <property type="term" value="F:DNA-binding transcription factor activity"/>
    <property type="evidence" value="ECO:0007669"/>
    <property type="project" value="TreeGrafter"/>
</dbReference>
<evidence type="ECO:0000256" key="2">
    <source>
        <dbReference type="ARBA" id="ARBA00023125"/>
    </source>
</evidence>
<dbReference type="Pfam" id="PF01381">
    <property type="entry name" value="HTH_3"/>
    <property type="match status" value="1"/>
</dbReference>
<dbReference type="InterPro" id="IPR050807">
    <property type="entry name" value="TransReg_Diox_bact_type"/>
</dbReference>
<name>A0A8S8XDD7_9PROT</name>
<dbReference type="SMART" id="SM00530">
    <property type="entry name" value="HTH_XRE"/>
    <property type="match status" value="1"/>
</dbReference>
<keyword evidence="2" id="KW-0238">DNA-binding</keyword>
<protein>
    <recommendedName>
        <fullName evidence="5">HTH cro/C1-type domain-containing protein</fullName>
    </recommendedName>
</protein>
<comment type="caution">
    <text evidence="6">The sequence shown here is derived from an EMBL/GenBank/DDBJ whole genome shotgun (WGS) entry which is preliminary data.</text>
</comment>
<dbReference type="Gene3D" id="1.10.260.40">
    <property type="entry name" value="lambda repressor-like DNA-binding domains"/>
    <property type="match status" value="1"/>
</dbReference>
<sequence length="96" mass="10720">MDLTDLVSHNIKMLRQALDFSQEELAKRVGCSVRYIGLMEKGAHSPTVKMLGDVAHALNVQPFVLLLEAGPRMIADPKPRRQRVRAKPKTTKSPKS</sequence>
<dbReference type="InterPro" id="IPR001387">
    <property type="entry name" value="Cro/C1-type_HTH"/>
</dbReference>
<feature type="compositionally biased region" description="Basic residues" evidence="4">
    <location>
        <begin position="80"/>
        <end position="96"/>
    </location>
</feature>
<feature type="region of interest" description="Disordered" evidence="4">
    <location>
        <begin position="75"/>
        <end position="96"/>
    </location>
</feature>
<dbReference type="AlphaFoldDB" id="A0A8S8XDD7"/>
<accession>A0A8S8XDD7</accession>
<dbReference type="SUPFAM" id="SSF47413">
    <property type="entry name" value="lambda repressor-like DNA-binding domains"/>
    <property type="match status" value="1"/>
</dbReference>
<gene>
    <name evidence="6" type="ORF">TMPK1_15640</name>
</gene>
<reference evidence="6" key="1">
    <citation type="submission" date="2021-02" db="EMBL/GenBank/DDBJ databases">
        <title>Genome sequence of Rhodospirillales sp. strain TMPK1 isolated from soil.</title>
        <authorList>
            <person name="Nakai R."/>
            <person name="Kusada H."/>
            <person name="Tamaki H."/>
        </authorList>
    </citation>
    <scope>NUCLEOTIDE SEQUENCE</scope>
    <source>
        <strain evidence="6">TMPK1</strain>
    </source>
</reference>
<dbReference type="GO" id="GO:0005829">
    <property type="term" value="C:cytosol"/>
    <property type="evidence" value="ECO:0007669"/>
    <property type="project" value="TreeGrafter"/>
</dbReference>
<evidence type="ECO:0000259" key="5">
    <source>
        <dbReference type="PROSITE" id="PS50943"/>
    </source>
</evidence>
<dbReference type="PROSITE" id="PS50943">
    <property type="entry name" value="HTH_CROC1"/>
    <property type="match status" value="1"/>
</dbReference>
<dbReference type="InterPro" id="IPR010982">
    <property type="entry name" value="Lambda_DNA-bd_dom_sf"/>
</dbReference>
<evidence type="ECO:0000256" key="1">
    <source>
        <dbReference type="ARBA" id="ARBA00023015"/>
    </source>
</evidence>
<dbReference type="PANTHER" id="PTHR46797:SF23">
    <property type="entry name" value="HTH-TYPE TRANSCRIPTIONAL REGULATOR SUTR"/>
    <property type="match status" value="1"/>
</dbReference>
<dbReference type="GO" id="GO:0003677">
    <property type="term" value="F:DNA binding"/>
    <property type="evidence" value="ECO:0007669"/>
    <property type="project" value="UniProtKB-KW"/>
</dbReference>
<evidence type="ECO:0000313" key="6">
    <source>
        <dbReference type="EMBL" id="GIL39327.1"/>
    </source>
</evidence>
<dbReference type="Proteomes" id="UP000681075">
    <property type="component" value="Unassembled WGS sequence"/>
</dbReference>
<keyword evidence="7" id="KW-1185">Reference proteome</keyword>
<feature type="domain" description="HTH cro/C1-type" evidence="5">
    <location>
        <begin position="11"/>
        <end position="66"/>
    </location>
</feature>
<organism evidence="6 7">
    <name type="scientific">Roseiterribacter gracilis</name>
    <dbReference type="NCBI Taxonomy" id="2812848"/>
    <lineage>
        <taxon>Bacteria</taxon>
        <taxon>Pseudomonadati</taxon>
        <taxon>Pseudomonadota</taxon>
        <taxon>Alphaproteobacteria</taxon>
        <taxon>Rhodospirillales</taxon>
        <taxon>Roseiterribacteraceae</taxon>
        <taxon>Roseiterribacter</taxon>
    </lineage>
</organism>
<evidence type="ECO:0000256" key="4">
    <source>
        <dbReference type="SAM" id="MobiDB-lite"/>
    </source>
</evidence>
<dbReference type="EMBL" id="BOPV01000001">
    <property type="protein sequence ID" value="GIL39327.1"/>
    <property type="molecule type" value="Genomic_DNA"/>
</dbReference>
<keyword evidence="3" id="KW-0804">Transcription</keyword>